<dbReference type="InterPro" id="IPR020846">
    <property type="entry name" value="MFS_dom"/>
</dbReference>
<dbReference type="PROSITE" id="PS50850">
    <property type="entry name" value="MFS"/>
    <property type="match status" value="1"/>
</dbReference>
<keyword evidence="3" id="KW-0472">Membrane</keyword>
<dbReference type="PANTHER" id="PTHR11360:SF230">
    <property type="entry name" value="MONOCARBOXYLATE TRANSPORTER, PUTATIVE (AFU_ORTHOLOGUE AFUA_2G12790)-RELATED"/>
    <property type="match status" value="1"/>
</dbReference>
<feature type="transmembrane region" description="Helical" evidence="3">
    <location>
        <begin position="200"/>
        <end position="221"/>
    </location>
</feature>
<dbReference type="GO" id="GO:0016020">
    <property type="term" value="C:membrane"/>
    <property type="evidence" value="ECO:0007669"/>
    <property type="project" value="UniProtKB-SubCell"/>
</dbReference>
<evidence type="ECO:0000313" key="6">
    <source>
        <dbReference type="Proteomes" id="UP000606974"/>
    </source>
</evidence>
<feature type="transmembrane region" description="Helical" evidence="3">
    <location>
        <begin position="111"/>
        <end position="133"/>
    </location>
</feature>
<evidence type="ECO:0000256" key="1">
    <source>
        <dbReference type="ARBA" id="ARBA00004141"/>
    </source>
</evidence>
<name>A0A8H7AGK4_9EURO</name>
<evidence type="ECO:0000256" key="2">
    <source>
        <dbReference type="ARBA" id="ARBA00006727"/>
    </source>
</evidence>
<feature type="transmembrane region" description="Helical" evidence="3">
    <location>
        <begin position="227"/>
        <end position="249"/>
    </location>
</feature>
<comment type="caution">
    <text evidence="5">The sequence shown here is derived from an EMBL/GenBank/DDBJ whole genome shotgun (WGS) entry which is preliminary data.</text>
</comment>
<sequence length="468" mass="51336">MEPALAPSLRVVGSRTSENDIRTITPIGQDVKKTDDEENTTTSPAAVGVTAITRGETLMPEAFPEGGLQAWLCVLGSFFLLLPSYGLMISVGTLQDYWREHQLKAYSIRDIGWIPSVYVYLGLGLGLWVGPLFDRYGPRVLTIVGSIIYIITMFALAECKKYWHFMLCLGVVGGTSAALITTAGLSAVSHWFDKRRGRATGFAMIGNTIGGTFIPLILRATFPRYGWAWAIRILAFAMLASLIIGNIFVKGRLTPGPPSAEEKKRGVMSFHLFADARFTLFVITVWGIEIVLFGSLGILPTYSSLQGYPSMTGFYVISILNGVSCLGRILPGFVSDYVGRFNMLLLMLFLTWVVMLVIWLPFGSDSLTALYIFAALFGFGTGSWMALVPACVGQLCRAEEFGRFFGTCYFIASLATLVCIPIGGELVDSVGPQSVAGFFCAVLFLSLICFVLSRWACLGWEWKWNVKI</sequence>
<dbReference type="Proteomes" id="UP000606974">
    <property type="component" value="Unassembled WGS sequence"/>
</dbReference>
<accession>A0A8H7AGK4</accession>
<comment type="similarity">
    <text evidence="2">Belongs to the major facilitator superfamily. Monocarboxylate porter (TC 2.A.1.13) family.</text>
</comment>
<keyword evidence="3" id="KW-0812">Transmembrane</keyword>
<organism evidence="5 6">
    <name type="scientific">Endocarpon pusillum</name>
    <dbReference type="NCBI Taxonomy" id="364733"/>
    <lineage>
        <taxon>Eukaryota</taxon>
        <taxon>Fungi</taxon>
        <taxon>Dikarya</taxon>
        <taxon>Ascomycota</taxon>
        <taxon>Pezizomycotina</taxon>
        <taxon>Eurotiomycetes</taxon>
        <taxon>Chaetothyriomycetidae</taxon>
        <taxon>Verrucariales</taxon>
        <taxon>Verrucariaceae</taxon>
        <taxon>Endocarpon</taxon>
    </lineage>
</organism>
<proteinExistence type="inferred from homology"/>
<dbReference type="InterPro" id="IPR036259">
    <property type="entry name" value="MFS_trans_sf"/>
</dbReference>
<feature type="transmembrane region" description="Helical" evidence="3">
    <location>
        <begin position="368"/>
        <end position="392"/>
    </location>
</feature>
<feature type="transmembrane region" description="Helical" evidence="3">
    <location>
        <begin position="163"/>
        <end position="188"/>
    </location>
</feature>
<dbReference type="Pfam" id="PF07690">
    <property type="entry name" value="MFS_1"/>
    <property type="match status" value="1"/>
</dbReference>
<dbReference type="Gene3D" id="1.20.1250.20">
    <property type="entry name" value="MFS general substrate transporter like domains"/>
    <property type="match status" value="1"/>
</dbReference>
<feature type="transmembrane region" description="Helical" evidence="3">
    <location>
        <begin position="140"/>
        <end position="157"/>
    </location>
</feature>
<keyword evidence="6" id="KW-1185">Reference proteome</keyword>
<evidence type="ECO:0000313" key="5">
    <source>
        <dbReference type="EMBL" id="KAF7508755.1"/>
    </source>
</evidence>
<dbReference type="InterPro" id="IPR011701">
    <property type="entry name" value="MFS"/>
</dbReference>
<dbReference type="SUPFAM" id="SSF103473">
    <property type="entry name" value="MFS general substrate transporter"/>
    <property type="match status" value="1"/>
</dbReference>
<evidence type="ECO:0000259" key="4">
    <source>
        <dbReference type="PROSITE" id="PS50850"/>
    </source>
</evidence>
<comment type="subcellular location">
    <subcellularLocation>
        <location evidence="1">Membrane</location>
        <topology evidence="1">Multi-pass membrane protein</topology>
    </subcellularLocation>
</comment>
<reference evidence="5" key="1">
    <citation type="submission" date="2020-02" db="EMBL/GenBank/DDBJ databases">
        <authorList>
            <person name="Palmer J.M."/>
        </authorList>
    </citation>
    <scope>NUCLEOTIDE SEQUENCE</scope>
    <source>
        <strain evidence="5">EPUS1.4</strain>
        <tissue evidence="5">Thallus</tissue>
    </source>
</reference>
<feature type="transmembrane region" description="Helical" evidence="3">
    <location>
        <begin position="270"/>
        <end position="293"/>
    </location>
</feature>
<dbReference type="AlphaFoldDB" id="A0A8H7AGK4"/>
<gene>
    <name evidence="5" type="ORF">GJ744_009002</name>
</gene>
<protein>
    <recommendedName>
        <fullName evidence="4">Major facilitator superfamily (MFS) profile domain-containing protein</fullName>
    </recommendedName>
</protein>
<feature type="transmembrane region" description="Helical" evidence="3">
    <location>
        <begin position="435"/>
        <end position="457"/>
    </location>
</feature>
<keyword evidence="3" id="KW-1133">Transmembrane helix</keyword>
<feature type="transmembrane region" description="Helical" evidence="3">
    <location>
        <begin position="343"/>
        <end position="362"/>
    </location>
</feature>
<feature type="domain" description="Major facilitator superfamily (MFS) profile" evidence="4">
    <location>
        <begin position="72"/>
        <end position="458"/>
    </location>
</feature>
<dbReference type="OrthoDB" id="5667at2759"/>
<dbReference type="InterPro" id="IPR050327">
    <property type="entry name" value="Proton-linked_MCT"/>
</dbReference>
<dbReference type="EMBL" id="JAACFV010000050">
    <property type="protein sequence ID" value="KAF7508755.1"/>
    <property type="molecule type" value="Genomic_DNA"/>
</dbReference>
<dbReference type="PANTHER" id="PTHR11360">
    <property type="entry name" value="MONOCARBOXYLATE TRANSPORTER"/>
    <property type="match status" value="1"/>
</dbReference>
<dbReference type="GO" id="GO:0022857">
    <property type="term" value="F:transmembrane transporter activity"/>
    <property type="evidence" value="ECO:0007669"/>
    <property type="project" value="InterPro"/>
</dbReference>
<evidence type="ECO:0000256" key="3">
    <source>
        <dbReference type="SAM" id="Phobius"/>
    </source>
</evidence>
<feature type="transmembrane region" description="Helical" evidence="3">
    <location>
        <begin position="404"/>
        <end position="423"/>
    </location>
</feature>
<feature type="transmembrane region" description="Helical" evidence="3">
    <location>
        <begin position="68"/>
        <end position="91"/>
    </location>
</feature>
<feature type="transmembrane region" description="Helical" evidence="3">
    <location>
        <begin position="313"/>
        <end position="331"/>
    </location>
</feature>